<evidence type="ECO:0000256" key="4">
    <source>
        <dbReference type="ARBA" id="ARBA00023163"/>
    </source>
</evidence>
<dbReference type="Proteomes" id="UP000030751">
    <property type="component" value="Unassembled WGS sequence"/>
</dbReference>
<dbReference type="EMBL" id="JH651044">
    <property type="protein sequence ID" value="EXA30596.1"/>
    <property type="molecule type" value="Genomic_DNA"/>
</dbReference>
<dbReference type="Gene3D" id="4.10.240.10">
    <property type="entry name" value="Zn(2)-C6 fungal-type DNA-binding domain"/>
    <property type="match status" value="1"/>
</dbReference>
<evidence type="ECO:0000313" key="8">
    <source>
        <dbReference type="EMBL" id="EXA30596.1"/>
    </source>
</evidence>
<evidence type="ECO:0000256" key="3">
    <source>
        <dbReference type="ARBA" id="ARBA00023015"/>
    </source>
</evidence>
<keyword evidence="2" id="KW-0862">Zinc</keyword>
<dbReference type="GO" id="GO:0006351">
    <property type="term" value="P:DNA-templated transcription"/>
    <property type="evidence" value="ECO:0007669"/>
    <property type="project" value="InterPro"/>
</dbReference>
<dbReference type="GO" id="GO:0008270">
    <property type="term" value="F:zinc ion binding"/>
    <property type="evidence" value="ECO:0007669"/>
    <property type="project" value="InterPro"/>
</dbReference>
<dbReference type="PROSITE" id="PS00463">
    <property type="entry name" value="ZN2_CY6_FUNGAL_1"/>
    <property type="match status" value="1"/>
</dbReference>
<dbReference type="SUPFAM" id="SSF57701">
    <property type="entry name" value="Zn2/Cys6 DNA-binding domain"/>
    <property type="match status" value="1"/>
</dbReference>
<dbReference type="AlphaFoldDB" id="W9NIM9"/>
<dbReference type="CDD" id="cd00067">
    <property type="entry name" value="GAL4"/>
    <property type="match status" value="1"/>
</dbReference>
<feature type="region of interest" description="Disordered" evidence="6">
    <location>
        <begin position="1"/>
        <end position="30"/>
    </location>
</feature>
<keyword evidence="4" id="KW-0804">Transcription</keyword>
<reference evidence="8" key="2">
    <citation type="submission" date="2012-05" db="EMBL/GenBank/DDBJ databases">
        <title>Annotation of the Genome Sequence of Fusarium oxysporum HDV247.</title>
        <authorList>
            <consortium name="The Broad Institute Genomics Platform"/>
            <person name="Ma L.-J."/>
            <person name="Corby-Kistler H."/>
            <person name="Broz K."/>
            <person name="Gale L.R."/>
            <person name="Jonkers W."/>
            <person name="O'Donnell K."/>
            <person name="Ploetz R."/>
            <person name="Steinberg C."/>
            <person name="Schwartz D.C."/>
            <person name="VanEtten H."/>
            <person name="Zhou S."/>
            <person name="Young S.K."/>
            <person name="Zeng Q."/>
            <person name="Gargeya S."/>
            <person name="Fitzgerald M."/>
            <person name="Abouelleil A."/>
            <person name="Alvarado L."/>
            <person name="Chapman S.B."/>
            <person name="Gainer-Dewar J."/>
            <person name="Goldberg J."/>
            <person name="Griggs A."/>
            <person name="Gujja S."/>
            <person name="Hansen M."/>
            <person name="Howarth C."/>
            <person name="Imamovic A."/>
            <person name="Ireland A."/>
            <person name="Larimer J."/>
            <person name="McCowan C."/>
            <person name="Murphy C."/>
            <person name="Pearson M."/>
            <person name="Poon T.W."/>
            <person name="Priest M."/>
            <person name="Roberts A."/>
            <person name="Saif S."/>
            <person name="Shea T."/>
            <person name="Sykes S."/>
            <person name="Wortman J."/>
            <person name="Nusbaum C."/>
            <person name="Birren B."/>
        </authorList>
    </citation>
    <scope>NUCLEOTIDE SEQUENCE</scope>
    <source>
        <strain evidence="8">HDV247</strain>
    </source>
</reference>
<dbReference type="SMART" id="SM00066">
    <property type="entry name" value="GAL4"/>
    <property type="match status" value="1"/>
</dbReference>
<dbReference type="OrthoDB" id="40579at2759"/>
<reference evidence="8" key="1">
    <citation type="submission" date="2011-10" db="EMBL/GenBank/DDBJ databases">
        <title>The Genome Sequence of Fusarium oxysporum HDV247.</title>
        <authorList>
            <consortium name="The Broad Institute Genome Sequencing Platform"/>
            <person name="Ma L.-J."/>
            <person name="Gale L.R."/>
            <person name="Schwartz D.C."/>
            <person name="Zhou S."/>
            <person name="Corby-Kistler H."/>
            <person name="Young S.K."/>
            <person name="Zeng Q."/>
            <person name="Gargeya S."/>
            <person name="Fitzgerald M."/>
            <person name="Haas B."/>
            <person name="Abouelleil A."/>
            <person name="Alvarado L."/>
            <person name="Arachchi H.M."/>
            <person name="Berlin A."/>
            <person name="Brown A."/>
            <person name="Chapman S.B."/>
            <person name="Chen Z."/>
            <person name="Dunbar C."/>
            <person name="Freedman E."/>
            <person name="Gearin G."/>
            <person name="Goldberg J."/>
            <person name="Griggs A."/>
            <person name="Gujja S."/>
            <person name="Heiman D."/>
            <person name="Howarth C."/>
            <person name="Larson L."/>
            <person name="Lui A."/>
            <person name="MacDonald P.J.P."/>
            <person name="Montmayeur A."/>
            <person name="Murphy C."/>
            <person name="Neiman D."/>
            <person name="Pearson M."/>
            <person name="Priest M."/>
            <person name="Roberts A."/>
            <person name="Saif S."/>
            <person name="Shea T."/>
            <person name="Shenoy N."/>
            <person name="Sisk P."/>
            <person name="Stolte C."/>
            <person name="Sykes S."/>
            <person name="Wortman J."/>
            <person name="Nusbaum C."/>
            <person name="Birren B."/>
        </authorList>
    </citation>
    <scope>NUCLEOTIDE SEQUENCE [LARGE SCALE GENOMIC DNA]</scope>
    <source>
        <strain evidence="8">HDV247</strain>
    </source>
</reference>
<evidence type="ECO:0000256" key="2">
    <source>
        <dbReference type="ARBA" id="ARBA00022833"/>
    </source>
</evidence>
<keyword evidence="5" id="KW-0539">Nucleus</keyword>
<evidence type="ECO:0000259" key="7">
    <source>
        <dbReference type="PROSITE" id="PS00463"/>
    </source>
</evidence>
<dbReference type="Pfam" id="PF04082">
    <property type="entry name" value="Fungal_trans"/>
    <property type="match status" value="1"/>
</dbReference>
<accession>W9NIM9</accession>
<proteinExistence type="predicted"/>
<protein>
    <recommendedName>
        <fullName evidence="7">Zn(2)-C6 fungal-type domain-containing protein</fullName>
    </recommendedName>
</protein>
<evidence type="ECO:0000256" key="6">
    <source>
        <dbReference type="SAM" id="MobiDB-lite"/>
    </source>
</evidence>
<dbReference type="PANTHER" id="PTHR47660:SF2">
    <property type="entry name" value="TRANSCRIPTION FACTOR WITH C2H2 AND ZN(2)-CYS(6) DNA BINDING DOMAIN (EUROFUNG)"/>
    <property type="match status" value="1"/>
</dbReference>
<dbReference type="InterPro" id="IPR007219">
    <property type="entry name" value="XnlR_reg_dom"/>
</dbReference>
<evidence type="ECO:0000256" key="1">
    <source>
        <dbReference type="ARBA" id="ARBA00022723"/>
    </source>
</evidence>
<evidence type="ECO:0000256" key="5">
    <source>
        <dbReference type="ARBA" id="ARBA00023242"/>
    </source>
</evidence>
<sequence length="505" mass="55177">MKRQVPCEPLEDSQPSRKRGPSSRPPRASQACRPCAASKVRCDDLEICRRCLKRGVPCVRPAQVGQGHQTVLAEAPRALSDSSTRTSVDRDDSCILGSTTQELSEAPPSPSMIAPTNTVARDENRGGLIMDDSYAKVTFAFPNSPISLGNSGPSQLYGDIQPVDNLADIPLTDTTEWLRNASFHAEFDASFFLPLPFIDFSGYSEGSLMHDSTDLTAISTKSLPLQDKTGFEEAVIAYRTTLGSWKPTHEDYLAAARASLYVPLDEKVRVGEGLGYLNPAVIGGCLSSVRRDEIIVAMIDGTQTAQSLLTVRMFPSAEILDKFLKVFLTNQETSASAFIHISTFNPSTCSLFLLIACIVAGAALSPSPSARKFGLGLFDVLRLHLAASAERENILTRDLSYVQSLMILSETGLWSGDKRISEISDVLSELTASMLRHAGRFTQHTYVSPTLMLEGPRNELDEAWRRWTQQESLKRFSTPSAVHTAIGNKEYASADVSLRGLDTYT</sequence>
<dbReference type="InterPro" id="IPR001138">
    <property type="entry name" value="Zn2Cys6_DnaBD"/>
</dbReference>
<name>W9NIM9_FUSOX</name>
<feature type="domain" description="Zn(2)-C6 fungal-type" evidence="7">
    <location>
        <begin position="31"/>
        <end position="58"/>
    </location>
</feature>
<dbReference type="HOGENOM" id="CLU_631620_0_0_1"/>
<dbReference type="GO" id="GO:0000981">
    <property type="term" value="F:DNA-binding transcription factor activity, RNA polymerase II-specific"/>
    <property type="evidence" value="ECO:0007669"/>
    <property type="project" value="InterPro"/>
</dbReference>
<organism evidence="8">
    <name type="scientific">Fusarium oxysporum f. sp. pisi HDV247</name>
    <dbReference type="NCBI Taxonomy" id="1080344"/>
    <lineage>
        <taxon>Eukaryota</taxon>
        <taxon>Fungi</taxon>
        <taxon>Dikarya</taxon>
        <taxon>Ascomycota</taxon>
        <taxon>Pezizomycotina</taxon>
        <taxon>Sordariomycetes</taxon>
        <taxon>Hypocreomycetidae</taxon>
        <taxon>Hypocreales</taxon>
        <taxon>Nectriaceae</taxon>
        <taxon>Fusarium</taxon>
        <taxon>Fusarium oxysporum species complex</taxon>
    </lineage>
</organism>
<keyword evidence="1" id="KW-0479">Metal-binding</keyword>
<dbReference type="GO" id="GO:0003677">
    <property type="term" value="F:DNA binding"/>
    <property type="evidence" value="ECO:0007669"/>
    <property type="project" value="InterPro"/>
</dbReference>
<dbReference type="InterPro" id="IPR036864">
    <property type="entry name" value="Zn2-C6_fun-type_DNA-bd_sf"/>
</dbReference>
<gene>
    <name evidence="8" type="ORF">FOVG_18051</name>
</gene>
<keyword evidence="3" id="KW-0805">Transcription regulation</keyword>
<dbReference type="PANTHER" id="PTHR47660">
    <property type="entry name" value="TRANSCRIPTION FACTOR WITH C2H2 AND ZN(2)-CYS(6) DNA BINDING DOMAIN (EUROFUNG)-RELATED-RELATED"/>
    <property type="match status" value="1"/>
</dbReference>